<feature type="domain" description="DinB-like" evidence="1">
    <location>
        <begin position="9"/>
        <end position="160"/>
    </location>
</feature>
<dbReference type="KEGG" id="btw:BF38_3705"/>
<protein>
    <submittedName>
        <fullName evidence="3">DinB family protein</fullName>
    </submittedName>
</protein>
<sequence length="171" mass="20158">MNTLVNDKFYETRNHLFEEITLLSDTQFNRKPDKDKWSIAQVCHHLVLLDERVITVISSGLKKMDSTQNERKEIQSILLDRSIKFMAPEMIEPSIEPFEVQQMVDLLNESRKQLMRFLSTIEDESILAKKSVMHPALGELLLNQWIELIYLHEQRHIKQIKEIKLLCKVGK</sequence>
<accession>A0A0B5NNZ8</accession>
<organism evidence="3 5">
    <name type="scientific">Bacillus thuringiensis</name>
    <dbReference type="NCBI Taxonomy" id="1428"/>
    <lineage>
        <taxon>Bacteria</taxon>
        <taxon>Bacillati</taxon>
        <taxon>Bacillota</taxon>
        <taxon>Bacilli</taxon>
        <taxon>Bacillales</taxon>
        <taxon>Bacillaceae</taxon>
        <taxon>Bacillus</taxon>
        <taxon>Bacillus cereus group</taxon>
    </lineage>
</organism>
<reference evidence="3 5" key="2">
    <citation type="submission" date="2020-05" db="EMBL/GenBank/DDBJ databases">
        <title>FDA dAtabase for Regulatory Grade micrObial Sequences (FDA-ARGOS): Supporting development and validation of Infectious Disease Dx tests.</title>
        <authorList>
            <person name="Nelson B."/>
            <person name="Plummer A."/>
            <person name="Tallon L."/>
            <person name="Sadzewicz L."/>
            <person name="Zhao X."/>
            <person name="Vavikolanu K."/>
            <person name="Mehta A."/>
            <person name="Aluvathingal J."/>
            <person name="Nadendla S."/>
            <person name="Myers T."/>
            <person name="Yan Y."/>
            <person name="Sichtig H."/>
        </authorList>
    </citation>
    <scope>NUCLEOTIDE SEQUENCE [LARGE SCALE GENOMIC DNA]</scope>
    <source>
        <strain evidence="3 5">FDAARGOS_795</strain>
    </source>
</reference>
<dbReference type="AlphaFoldDB" id="A0A0B5NNZ8"/>
<gene>
    <name evidence="2" type="ORF">BF38_3705</name>
    <name evidence="3" type="ORF">FOC89_26265</name>
</gene>
<evidence type="ECO:0000313" key="2">
    <source>
        <dbReference type="EMBL" id="AJG78110.1"/>
    </source>
</evidence>
<evidence type="ECO:0000313" key="3">
    <source>
        <dbReference type="EMBL" id="QKH27295.1"/>
    </source>
</evidence>
<evidence type="ECO:0000313" key="5">
    <source>
        <dbReference type="Proteomes" id="UP000501107"/>
    </source>
</evidence>
<dbReference type="Proteomes" id="UP000501107">
    <property type="component" value="Chromosome"/>
</dbReference>
<reference evidence="2 4" key="1">
    <citation type="journal article" date="2015" name="Genome Announc.">
        <title>Complete genome sequences for 35 biothreat assay-relevant bacillus species.</title>
        <authorList>
            <person name="Johnson S.L."/>
            <person name="Daligault H.E."/>
            <person name="Davenport K.W."/>
            <person name="Jaissle J."/>
            <person name="Frey K.G."/>
            <person name="Ladner J.T."/>
            <person name="Broomall S.M."/>
            <person name="Bishop-Lilly K.A."/>
            <person name="Bruce D.C."/>
            <person name="Gibbons H.S."/>
            <person name="Coyne S.R."/>
            <person name="Lo C.C."/>
            <person name="Meincke L."/>
            <person name="Munk A.C."/>
            <person name="Koroleva G.I."/>
            <person name="Rosenzweig C.N."/>
            <person name="Palacios G.F."/>
            <person name="Redden C.L."/>
            <person name="Minogue T.D."/>
            <person name="Chain P.S."/>
        </authorList>
    </citation>
    <scope>NUCLEOTIDE SEQUENCE [LARGE SCALE GENOMIC DNA]</scope>
    <source>
        <strain evidence="2 4">HD1011</strain>
    </source>
</reference>
<dbReference type="InterPro" id="IPR024775">
    <property type="entry name" value="DinB-like"/>
</dbReference>
<dbReference type="InterPro" id="IPR034660">
    <property type="entry name" value="DinB/YfiT-like"/>
</dbReference>
<evidence type="ECO:0000259" key="1">
    <source>
        <dbReference type="Pfam" id="PF12867"/>
    </source>
</evidence>
<dbReference type="EMBL" id="CP053980">
    <property type="protein sequence ID" value="QKH27295.1"/>
    <property type="molecule type" value="Genomic_DNA"/>
</dbReference>
<dbReference type="EMBL" id="CP009335">
    <property type="protein sequence ID" value="AJG78110.1"/>
    <property type="molecule type" value="Genomic_DNA"/>
</dbReference>
<evidence type="ECO:0000313" key="4">
    <source>
        <dbReference type="Proteomes" id="UP000031876"/>
    </source>
</evidence>
<dbReference type="RefSeq" id="WP_001094919.1">
    <property type="nucleotide sequence ID" value="NZ_CP009335.1"/>
</dbReference>
<name>A0A0B5NNZ8_BACTU</name>
<dbReference type="Gene3D" id="1.20.120.450">
    <property type="entry name" value="dinb family like domain"/>
    <property type="match status" value="1"/>
</dbReference>
<dbReference type="Proteomes" id="UP000031876">
    <property type="component" value="Chromosome"/>
</dbReference>
<dbReference type="Pfam" id="PF12867">
    <property type="entry name" value="DinB_2"/>
    <property type="match status" value="1"/>
</dbReference>
<proteinExistence type="predicted"/>
<dbReference type="SUPFAM" id="SSF109854">
    <property type="entry name" value="DinB/YfiT-like putative metalloenzymes"/>
    <property type="match status" value="1"/>
</dbReference>